<dbReference type="EMBL" id="SJPX01000002">
    <property type="protein sequence ID" value="TWU56329.1"/>
    <property type="molecule type" value="Genomic_DNA"/>
</dbReference>
<protein>
    <submittedName>
        <fullName evidence="2">Uncharacterized protein</fullName>
    </submittedName>
</protein>
<feature type="transmembrane region" description="Helical" evidence="1">
    <location>
        <begin position="6"/>
        <end position="31"/>
    </location>
</feature>
<dbReference type="Proteomes" id="UP000317977">
    <property type="component" value="Unassembled WGS sequence"/>
</dbReference>
<comment type="caution">
    <text evidence="2">The sequence shown here is derived from an EMBL/GenBank/DDBJ whole genome shotgun (WGS) entry which is preliminary data.</text>
</comment>
<organism evidence="2 3">
    <name type="scientific">Rubripirellula reticaptiva</name>
    <dbReference type="NCBI Taxonomy" id="2528013"/>
    <lineage>
        <taxon>Bacteria</taxon>
        <taxon>Pseudomonadati</taxon>
        <taxon>Planctomycetota</taxon>
        <taxon>Planctomycetia</taxon>
        <taxon>Pirellulales</taxon>
        <taxon>Pirellulaceae</taxon>
        <taxon>Rubripirellula</taxon>
    </lineage>
</organism>
<evidence type="ECO:0000313" key="2">
    <source>
        <dbReference type="EMBL" id="TWU56329.1"/>
    </source>
</evidence>
<accession>A0A5C6F9E9</accession>
<sequence>MFPLWFLQFLVIGALMLVGIGVAALIAFLVFDSRDRQLW</sequence>
<evidence type="ECO:0000256" key="1">
    <source>
        <dbReference type="SAM" id="Phobius"/>
    </source>
</evidence>
<gene>
    <name evidence="2" type="ORF">Poly59_26330</name>
</gene>
<keyword evidence="1" id="KW-1133">Transmembrane helix</keyword>
<keyword evidence="1" id="KW-0812">Transmembrane</keyword>
<proteinExistence type="predicted"/>
<name>A0A5C6F9E9_9BACT</name>
<reference evidence="2 3" key="1">
    <citation type="submission" date="2019-02" db="EMBL/GenBank/DDBJ databases">
        <title>Deep-cultivation of Planctomycetes and their phenomic and genomic characterization uncovers novel biology.</title>
        <authorList>
            <person name="Wiegand S."/>
            <person name="Jogler M."/>
            <person name="Boedeker C."/>
            <person name="Pinto D."/>
            <person name="Vollmers J."/>
            <person name="Rivas-Marin E."/>
            <person name="Kohn T."/>
            <person name="Peeters S.H."/>
            <person name="Heuer A."/>
            <person name="Rast P."/>
            <person name="Oberbeckmann S."/>
            <person name="Bunk B."/>
            <person name="Jeske O."/>
            <person name="Meyerdierks A."/>
            <person name="Storesund J.E."/>
            <person name="Kallscheuer N."/>
            <person name="Luecker S."/>
            <person name="Lage O.M."/>
            <person name="Pohl T."/>
            <person name="Merkel B.J."/>
            <person name="Hornburger P."/>
            <person name="Mueller R.-W."/>
            <person name="Bruemmer F."/>
            <person name="Labrenz M."/>
            <person name="Spormann A.M."/>
            <person name="Op Den Camp H."/>
            <person name="Overmann J."/>
            <person name="Amann R."/>
            <person name="Jetten M.S.M."/>
            <person name="Mascher T."/>
            <person name="Medema M.H."/>
            <person name="Devos D.P."/>
            <person name="Kaster A.-K."/>
            <person name="Ovreas L."/>
            <person name="Rohde M."/>
            <person name="Galperin M.Y."/>
            <person name="Jogler C."/>
        </authorList>
    </citation>
    <scope>NUCLEOTIDE SEQUENCE [LARGE SCALE GENOMIC DNA]</scope>
    <source>
        <strain evidence="2 3">Poly59</strain>
    </source>
</reference>
<keyword evidence="3" id="KW-1185">Reference proteome</keyword>
<keyword evidence="1" id="KW-0472">Membrane</keyword>
<evidence type="ECO:0000313" key="3">
    <source>
        <dbReference type="Proteomes" id="UP000317977"/>
    </source>
</evidence>
<dbReference type="AlphaFoldDB" id="A0A5C6F9E9"/>